<organism evidence="8 9">
    <name type="scientific">Marinagarivorans cellulosilyticus</name>
    <dbReference type="NCBI Taxonomy" id="2721545"/>
    <lineage>
        <taxon>Bacteria</taxon>
        <taxon>Pseudomonadati</taxon>
        <taxon>Pseudomonadota</taxon>
        <taxon>Gammaproteobacteria</taxon>
        <taxon>Cellvibrionales</taxon>
        <taxon>Cellvibrionaceae</taxon>
        <taxon>Marinagarivorans</taxon>
    </lineage>
</organism>
<dbReference type="Proteomes" id="UP001320119">
    <property type="component" value="Chromosome"/>
</dbReference>
<keyword evidence="6 7" id="KW-0472">Membrane</keyword>
<keyword evidence="4 7" id="KW-0812">Transmembrane</keyword>
<keyword evidence="3" id="KW-1003">Cell membrane</keyword>
<keyword evidence="5 7" id="KW-1133">Transmembrane helix</keyword>
<feature type="transmembrane region" description="Helical" evidence="7">
    <location>
        <begin position="94"/>
        <end position="118"/>
    </location>
</feature>
<dbReference type="InterPro" id="IPR051907">
    <property type="entry name" value="DoxX-like_oxidoreductase"/>
</dbReference>
<name>A0AAN2BJ52_9GAMM</name>
<evidence type="ECO:0000256" key="3">
    <source>
        <dbReference type="ARBA" id="ARBA00022475"/>
    </source>
</evidence>
<comment type="similarity">
    <text evidence="2">Belongs to the DoxX family.</text>
</comment>
<evidence type="ECO:0000256" key="6">
    <source>
        <dbReference type="ARBA" id="ARBA00023136"/>
    </source>
</evidence>
<reference evidence="8 9" key="1">
    <citation type="journal article" date="2022" name="IScience">
        <title>An ultrasensitive nanofiber-based assay for enzymatic hydrolysis and deep-sea microbial degradation of cellulose.</title>
        <authorList>
            <person name="Tsudome M."/>
            <person name="Tachioka M."/>
            <person name="Miyazaki M."/>
            <person name="Uchimura K."/>
            <person name="Tsuda M."/>
            <person name="Takaki Y."/>
            <person name="Deguchi S."/>
        </authorList>
    </citation>
    <scope>NUCLEOTIDE SEQUENCE [LARGE SCALE GENOMIC DNA]</scope>
    <source>
        <strain evidence="8 9">GE09</strain>
    </source>
</reference>
<dbReference type="RefSeq" id="WP_236986095.1">
    <property type="nucleotide sequence ID" value="NZ_AP023086.1"/>
</dbReference>
<evidence type="ECO:0000256" key="5">
    <source>
        <dbReference type="ARBA" id="ARBA00022989"/>
    </source>
</evidence>
<sequence>MPTLQKYCTYLHMLLNKTRPADFIAPLLLRLYLAPIFISAGLNKLNSFDSVVMWFGNSDWGLGLPAPFLMAFLATATEIIGGFALLFGIATRWLAAPLMFTMIIAMTTAHWGNGWYAIAPSNPETSMSAVLAPVNFPGAKASLENSEAVGSRLSRAKNILQENGNYEWLTETGNFVVLNNGIEFAATYFIMLLALFFMGAGRYISLDYWLHKRLINTTV</sequence>
<proteinExistence type="inferred from homology"/>
<evidence type="ECO:0000256" key="4">
    <source>
        <dbReference type="ARBA" id="ARBA00022692"/>
    </source>
</evidence>
<accession>A0AAN2BJ52</accession>
<evidence type="ECO:0000313" key="8">
    <source>
        <dbReference type="EMBL" id="BCD96602.1"/>
    </source>
</evidence>
<evidence type="ECO:0000256" key="1">
    <source>
        <dbReference type="ARBA" id="ARBA00004651"/>
    </source>
</evidence>
<dbReference type="KEGG" id="marq:MARGE09_P0802"/>
<dbReference type="PANTHER" id="PTHR33452:SF19">
    <property type="entry name" value="DOXX FAMILY PROTEIN"/>
    <property type="match status" value="1"/>
</dbReference>
<dbReference type="Pfam" id="PF07681">
    <property type="entry name" value="DoxX"/>
    <property type="match status" value="1"/>
</dbReference>
<comment type="subcellular location">
    <subcellularLocation>
        <location evidence="1">Cell membrane</location>
        <topology evidence="1">Multi-pass membrane protein</topology>
    </subcellularLocation>
</comment>
<keyword evidence="9" id="KW-1185">Reference proteome</keyword>
<protein>
    <submittedName>
        <fullName evidence="8">Oxidoreductase</fullName>
    </submittedName>
</protein>
<dbReference type="PANTHER" id="PTHR33452">
    <property type="entry name" value="OXIDOREDUCTASE CATD-RELATED"/>
    <property type="match status" value="1"/>
</dbReference>
<dbReference type="InterPro" id="IPR032808">
    <property type="entry name" value="DoxX"/>
</dbReference>
<feature type="transmembrane region" description="Helical" evidence="7">
    <location>
        <begin position="62"/>
        <end position="87"/>
    </location>
</feature>
<dbReference type="EMBL" id="AP023086">
    <property type="protein sequence ID" value="BCD96602.1"/>
    <property type="molecule type" value="Genomic_DNA"/>
</dbReference>
<feature type="transmembrane region" description="Helical" evidence="7">
    <location>
        <begin position="185"/>
        <end position="204"/>
    </location>
</feature>
<evidence type="ECO:0000256" key="7">
    <source>
        <dbReference type="SAM" id="Phobius"/>
    </source>
</evidence>
<evidence type="ECO:0000256" key="2">
    <source>
        <dbReference type="ARBA" id="ARBA00006679"/>
    </source>
</evidence>
<feature type="transmembrane region" description="Helical" evidence="7">
    <location>
        <begin position="21"/>
        <end position="42"/>
    </location>
</feature>
<dbReference type="GO" id="GO:0005886">
    <property type="term" value="C:plasma membrane"/>
    <property type="evidence" value="ECO:0007669"/>
    <property type="project" value="UniProtKB-SubCell"/>
</dbReference>
<evidence type="ECO:0000313" key="9">
    <source>
        <dbReference type="Proteomes" id="UP001320119"/>
    </source>
</evidence>
<gene>
    <name evidence="8" type="ORF">MARGE09_P0802</name>
</gene>
<dbReference type="AlphaFoldDB" id="A0AAN2BJ52"/>